<dbReference type="InterPro" id="IPR005824">
    <property type="entry name" value="KOW"/>
</dbReference>
<evidence type="ECO:0000256" key="4">
    <source>
        <dbReference type="ARBA" id="ARBA00023163"/>
    </source>
</evidence>
<dbReference type="GO" id="GO:0003729">
    <property type="term" value="F:mRNA binding"/>
    <property type="evidence" value="ECO:0007669"/>
    <property type="project" value="TreeGrafter"/>
</dbReference>
<dbReference type="RefSeq" id="XP_033590424.1">
    <property type="nucleotide sequence ID" value="XM_033733155.1"/>
</dbReference>
<dbReference type="CDD" id="cd06081">
    <property type="entry name" value="KOW_Spt5_1"/>
    <property type="match status" value="1"/>
</dbReference>
<dbReference type="CDD" id="cd09888">
    <property type="entry name" value="NGN_Euk"/>
    <property type="match status" value="1"/>
</dbReference>
<feature type="compositionally biased region" description="Acidic residues" evidence="9">
    <location>
        <begin position="78"/>
        <end position="89"/>
    </location>
</feature>
<evidence type="ECO:0000313" key="12">
    <source>
        <dbReference type="Proteomes" id="UP000799767"/>
    </source>
</evidence>
<dbReference type="Pfam" id="PF23037">
    <property type="entry name" value="KOWx_SPT5"/>
    <property type="match status" value="1"/>
</dbReference>
<evidence type="ECO:0000256" key="2">
    <source>
        <dbReference type="ARBA" id="ARBA00006956"/>
    </source>
</evidence>
<dbReference type="Pfam" id="PF23290">
    <property type="entry name" value="KOW5_SPT5"/>
    <property type="match status" value="1"/>
</dbReference>
<keyword evidence="4 8" id="KW-0804">Transcription</keyword>
<dbReference type="Pfam" id="PF03439">
    <property type="entry name" value="Spt5-NGN"/>
    <property type="match status" value="1"/>
</dbReference>
<dbReference type="InterPro" id="IPR036735">
    <property type="entry name" value="NGN_dom_sf"/>
</dbReference>
<feature type="compositionally biased region" description="Acidic residues" evidence="9">
    <location>
        <begin position="100"/>
        <end position="126"/>
    </location>
</feature>
<dbReference type="InterPro" id="IPR041976">
    <property type="entry name" value="KOW_Spt5_3"/>
</dbReference>
<feature type="domain" description="KOW" evidence="10">
    <location>
        <begin position="496"/>
        <end position="523"/>
    </location>
</feature>
<feature type="domain" description="KOW" evidence="10">
    <location>
        <begin position="550"/>
        <end position="578"/>
    </location>
</feature>
<evidence type="ECO:0000256" key="8">
    <source>
        <dbReference type="PIRNR" id="PIRNR036945"/>
    </source>
</evidence>
<dbReference type="Pfam" id="PF23042">
    <property type="entry name" value="KOW1_SPT5"/>
    <property type="match status" value="1"/>
</dbReference>
<dbReference type="SUPFAM" id="SSF50104">
    <property type="entry name" value="Translation proteins SH3-like domain"/>
    <property type="match status" value="1"/>
</dbReference>
<keyword evidence="12" id="KW-1185">Reference proteome</keyword>
<comment type="subcellular location">
    <subcellularLocation>
        <location evidence="1 8">Nucleus</location>
    </subcellularLocation>
</comment>
<feature type="compositionally biased region" description="Acidic residues" evidence="9">
    <location>
        <begin position="9"/>
        <end position="18"/>
    </location>
</feature>
<accession>A0A6A6PVT6</accession>
<feature type="region of interest" description="Disordered" evidence="9">
    <location>
        <begin position="1"/>
        <end position="202"/>
    </location>
</feature>
<dbReference type="CDD" id="cd06083">
    <property type="entry name" value="KOW_Spt5_3"/>
    <property type="match status" value="1"/>
</dbReference>
<dbReference type="GO" id="GO:0006368">
    <property type="term" value="P:transcription elongation by RNA polymerase II"/>
    <property type="evidence" value="ECO:0007669"/>
    <property type="project" value="TreeGrafter"/>
</dbReference>
<evidence type="ECO:0000256" key="3">
    <source>
        <dbReference type="ARBA" id="ARBA00020181"/>
    </source>
</evidence>
<dbReference type="InterPro" id="IPR008991">
    <property type="entry name" value="Translation_prot_SH3-like_sf"/>
</dbReference>
<dbReference type="InterPro" id="IPR041977">
    <property type="entry name" value="KOW_Spt5_4"/>
</dbReference>
<feature type="compositionally biased region" description="Low complexity" evidence="9">
    <location>
        <begin position="971"/>
        <end position="985"/>
    </location>
</feature>
<dbReference type="InterPro" id="IPR057936">
    <property type="entry name" value="KOWx_Spt5"/>
</dbReference>
<name>A0A6A6PVT6_9PEZI</name>
<dbReference type="InterPro" id="IPR041973">
    <property type="entry name" value="KOW_Spt5_1"/>
</dbReference>
<dbReference type="PANTHER" id="PTHR11125:SF7">
    <property type="entry name" value="TRANSCRIPTION ELONGATION FACTOR SPT5"/>
    <property type="match status" value="1"/>
</dbReference>
<evidence type="ECO:0000313" key="11">
    <source>
        <dbReference type="EMBL" id="KAF2483854.1"/>
    </source>
</evidence>
<feature type="compositionally biased region" description="Basic and acidic residues" evidence="9">
    <location>
        <begin position="179"/>
        <end position="198"/>
    </location>
</feature>
<dbReference type="InterPro" id="IPR014722">
    <property type="entry name" value="Rib_uL2_dom2"/>
</dbReference>
<dbReference type="Pfam" id="PF23284">
    <property type="entry name" value="KOW2_Spt5"/>
    <property type="match status" value="1"/>
</dbReference>
<dbReference type="GeneID" id="54474157"/>
<protein>
    <recommendedName>
        <fullName evidence="3 8">Transcription elongation factor SPT5</fullName>
    </recommendedName>
</protein>
<dbReference type="Pfam" id="PF23291">
    <property type="entry name" value="KOW4_SPT5"/>
    <property type="match status" value="1"/>
</dbReference>
<dbReference type="Gene3D" id="3.30.70.940">
    <property type="entry name" value="NusG, N-terminal domain"/>
    <property type="match status" value="1"/>
</dbReference>
<proteinExistence type="inferred from homology"/>
<reference evidence="11" key="1">
    <citation type="journal article" date="2020" name="Stud. Mycol.">
        <title>101 Dothideomycetes genomes: a test case for predicting lifestyles and emergence of pathogens.</title>
        <authorList>
            <person name="Haridas S."/>
            <person name="Albert R."/>
            <person name="Binder M."/>
            <person name="Bloem J."/>
            <person name="Labutti K."/>
            <person name="Salamov A."/>
            <person name="Andreopoulos B."/>
            <person name="Baker S."/>
            <person name="Barry K."/>
            <person name="Bills G."/>
            <person name="Bluhm B."/>
            <person name="Cannon C."/>
            <person name="Castanera R."/>
            <person name="Culley D."/>
            <person name="Daum C."/>
            <person name="Ezra D."/>
            <person name="Gonzalez J."/>
            <person name="Henrissat B."/>
            <person name="Kuo A."/>
            <person name="Liang C."/>
            <person name="Lipzen A."/>
            <person name="Lutzoni F."/>
            <person name="Magnuson J."/>
            <person name="Mondo S."/>
            <person name="Nolan M."/>
            <person name="Ohm R."/>
            <person name="Pangilinan J."/>
            <person name="Park H.-J."/>
            <person name="Ramirez L."/>
            <person name="Alfaro M."/>
            <person name="Sun H."/>
            <person name="Tritt A."/>
            <person name="Yoshinaga Y."/>
            <person name="Zwiers L.-H."/>
            <person name="Turgeon B."/>
            <person name="Goodwin S."/>
            <person name="Spatafora J."/>
            <person name="Crous P."/>
            <person name="Grigoriev I."/>
        </authorList>
    </citation>
    <scope>NUCLEOTIDE SEQUENCE</scope>
    <source>
        <strain evidence="11">CBS 113389</strain>
    </source>
</reference>
<dbReference type="OrthoDB" id="28901at2759"/>
<dbReference type="InterPro" id="IPR041978">
    <property type="entry name" value="KOW_Spt5_5"/>
</dbReference>
<evidence type="ECO:0000259" key="10">
    <source>
        <dbReference type="SMART" id="SM00739"/>
    </source>
</evidence>
<dbReference type="Gene3D" id="2.30.30.30">
    <property type="match status" value="3"/>
</dbReference>
<dbReference type="InterPro" id="IPR041975">
    <property type="entry name" value="KOW_Spt5_2"/>
</dbReference>
<feature type="compositionally biased region" description="Basic and acidic residues" evidence="9">
    <location>
        <begin position="39"/>
        <end position="60"/>
    </location>
</feature>
<feature type="domain" description="KOW" evidence="10">
    <location>
        <begin position="764"/>
        <end position="791"/>
    </location>
</feature>
<evidence type="ECO:0000256" key="5">
    <source>
        <dbReference type="ARBA" id="ARBA00023242"/>
    </source>
</evidence>
<feature type="region of interest" description="Disordered" evidence="9">
    <location>
        <begin position="916"/>
        <end position="1001"/>
    </location>
</feature>
<dbReference type="InterPro" id="IPR022581">
    <property type="entry name" value="Spt5_N"/>
</dbReference>
<comment type="function">
    <text evidence="6 8">The SPT4-SPT5 complex mediates both activation and inhibition of transcription elongation, and plays a role in pre-mRNA processing. This complex seems to be important for the stability of the RNA polymerase II elongation machinery on the chromatin template but not for the inherent ability of this machinery to translocate down the gene.</text>
</comment>
<dbReference type="InterPro" id="IPR005100">
    <property type="entry name" value="NGN-domain"/>
</dbReference>
<dbReference type="GO" id="GO:0032784">
    <property type="term" value="P:regulation of DNA-templated transcription elongation"/>
    <property type="evidence" value="ECO:0007669"/>
    <property type="project" value="InterPro"/>
</dbReference>
<dbReference type="CDD" id="cd06082">
    <property type="entry name" value="KOW_Spt5_2"/>
    <property type="match status" value="1"/>
</dbReference>
<dbReference type="PIRSF" id="PIRSF036945">
    <property type="entry name" value="Spt5"/>
    <property type="match status" value="1"/>
</dbReference>
<comment type="similarity">
    <text evidence="2 8">Belongs to the SPT5 family.</text>
</comment>
<feature type="compositionally biased region" description="Polar residues" evidence="9">
    <location>
        <begin position="927"/>
        <end position="936"/>
    </location>
</feature>
<organism evidence="11 12">
    <name type="scientific">Neohortaea acidophila</name>
    <dbReference type="NCBI Taxonomy" id="245834"/>
    <lineage>
        <taxon>Eukaryota</taxon>
        <taxon>Fungi</taxon>
        <taxon>Dikarya</taxon>
        <taxon>Ascomycota</taxon>
        <taxon>Pezizomycotina</taxon>
        <taxon>Dothideomycetes</taxon>
        <taxon>Dothideomycetidae</taxon>
        <taxon>Mycosphaerellales</taxon>
        <taxon>Teratosphaeriaceae</taxon>
        <taxon>Neohortaea</taxon>
    </lineage>
</organism>
<dbReference type="FunFam" id="2.30.30.30:FF:000018">
    <property type="entry name" value="Transcription elongation factor SPT5"/>
    <property type="match status" value="1"/>
</dbReference>
<sequence>MANINTYDFADEEDEEDFNPQAEIGSDDEEDAKPVVNGGRRDDTSARASRARSEPKNDGDELKDEDADDAGVVGFGRDEDDEKADEDEEERPRGRRGGGDEEDEDDEEEDEEEEEDEDDEDDDDVQDQPSRKRRKRARGNQFIDVEAEVDEDDEEEPEEDDEMPGDEMHPDDLQDLDQAADRDDRKHRELDRQREKASQLDAEATAARLKERYGRQARSGGGTGAIVPQRLLLPSVDDPRIWRMKCRPGKERTILDHLNTRILERINSTRDPILIFSAFERGGGPMAGNLYVEAHSQDEVQKALDGISHVFHGTKPFLIPLEEMPDLLRTKKDKRLETGMYVRIKRGLYSGDLAQVDEVDPNGTDVTVRLVPRLDYGLNEDTNAPIEVDANGKRKRTIKPLANRPPPRLFSEGEAKKRHGRYLNKSSGLTNAWTYQGKEYINGFLVETFRVSAMQSANVNPTLEEVTRFASGDEDGTENLDLAALAATLKQSTATDYLPGDKVELFRGEQKGVEGHAVEVYGEVVKMKVDSAGALRGQVIEAPIKDLRKLFRDGDHVKVIGGSKYYDEVGMVVRTKDDRVTLLTDTSQKEITVFSKDLREATDSGGNVAGSKYDLFDLVQLDAATVGVVIKVDRESLRILDQNGSVRPLLPSAISNKLEKRRNAVATDRDGNEMKIDDQIKESSGEQKSGRVLHLHRNFVFAQDRGRSENAGVFVARHANVVTVAAKGGRATNGLDLSKMNPAMKQNGSPGMGAMAPPQQRGRDRLIGKTVKIRIGANKGMLGIVKDASDTVAKVELHGKTKVVSIPKEQLTQVDSHTGKAMGPAMGSSMPARTPMPAYGRTPFGASATAAAGGRTPAYAMGTTGGRTPAWKQDVGARTPAYAGTSYGGGAGGGQTAYGGQTSYGGATSYGGGSVWGGGGGGGQSTWNPNPSSRTPAHNPGNKTPAYGGGLEAPTPGFYGDHTTPGGFRGAAAAQQYTTPAAYTPGGQYPETPAGDGPTYE</sequence>
<feature type="compositionally biased region" description="Acidic residues" evidence="9">
    <location>
        <begin position="145"/>
        <end position="165"/>
    </location>
</feature>
<dbReference type="GO" id="GO:0006357">
    <property type="term" value="P:regulation of transcription by RNA polymerase II"/>
    <property type="evidence" value="ECO:0007669"/>
    <property type="project" value="InterPro"/>
</dbReference>
<dbReference type="Proteomes" id="UP000799767">
    <property type="component" value="Unassembled WGS sequence"/>
</dbReference>
<dbReference type="EMBL" id="MU001634">
    <property type="protein sequence ID" value="KAF2483854.1"/>
    <property type="molecule type" value="Genomic_DNA"/>
</dbReference>
<dbReference type="SMART" id="SM00739">
    <property type="entry name" value="KOW"/>
    <property type="match status" value="4"/>
</dbReference>
<keyword evidence="5 8" id="KW-0539">Nucleus</keyword>
<feature type="domain" description="KOW" evidence="10">
    <location>
        <begin position="335"/>
        <end position="362"/>
    </location>
</feature>
<gene>
    <name evidence="11" type="ORF">BDY17DRAFT_294551</name>
</gene>
<dbReference type="Pfam" id="PF11942">
    <property type="entry name" value="Spt5_N"/>
    <property type="match status" value="1"/>
</dbReference>
<evidence type="ECO:0000256" key="6">
    <source>
        <dbReference type="ARBA" id="ARBA00024691"/>
    </source>
</evidence>
<evidence type="ECO:0000256" key="9">
    <source>
        <dbReference type="SAM" id="MobiDB-lite"/>
    </source>
</evidence>
<dbReference type="InterPro" id="IPR017071">
    <property type="entry name" value="TF_Spt5_eukaryote"/>
</dbReference>
<dbReference type="CDD" id="cd06084">
    <property type="entry name" value="KOW_Spt5_4"/>
    <property type="match status" value="1"/>
</dbReference>
<comment type="subunit">
    <text evidence="7">Component of the SPT4-SPT5 complex. Interacts with RNA polymerase II.</text>
</comment>
<dbReference type="PANTHER" id="PTHR11125">
    <property type="entry name" value="SUPPRESSOR OF TY 5"/>
    <property type="match status" value="1"/>
</dbReference>
<dbReference type="InterPro" id="IPR039659">
    <property type="entry name" value="SPT5"/>
</dbReference>
<dbReference type="GO" id="GO:0032044">
    <property type="term" value="C:DSIF complex"/>
    <property type="evidence" value="ECO:0007669"/>
    <property type="project" value="TreeGrafter"/>
</dbReference>
<dbReference type="InterPro" id="IPR039385">
    <property type="entry name" value="NGN_Euk"/>
</dbReference>
<dbReference type="AlphaFoldDB" id="A0A6A6PVT6"/>
<evidence type="ECO:0000256" key="1">
    <source>
        <dbReference type="ARBA" id="ARBA00004123"/>
    </source>
</evidence>
<evidence type="ECO:0000256" key="7">
    <source>
        <dbReference type="ARBA" id="ARBA00025870"/>
    </source>
</evidence>
<dbReference type="CDD" id="cd06085">
    <property type="entry name" value="KOW_Spt5_5"/>
    <property type="match status" value="1"/>
</dbReference>